<comment type="similarity">
    <text evidence="1">Belongs to the SH3BGR family.</text>
</comment>
<dbReference type="InterPro" id="IPR036249">
    <property type="entry name" value="Thioredoxin-like_sf"/>
</dbReference>
<evidence type="ECO:0008006" key="5">
    <source>
        <dbReference type="Google" id="ProtNLM"/>
    </source>
</evidence>
<protein>
    <recommendedName>
        <fullName evidence="5">Glutaredoxin domain-containing protein</fullName>
    </recommendedName>
</protein>
<dbReference type="Pfam" id="PF04908">
    <property type="entry name" value="SH3BGR"/>
    <property type="match status" value="1"/>
</dbReference>
<dbReference type="PANTHER" id="PTHR12232">
    <property type="entry name" value="SH3 DOMAIN-BINDING GLUTAMIC ACID-RICH-LIKE PROTEIN"/>
    <property type="match status" value="1"/>
</dbReference>
<dbReference type="EMBL" id="KN832985">
    <property type="protein sequence ID" value="KIM85125.1"/>
    <property type="molecule type" value="Genomic_DNA"/>
</dbReference>
<reference evidence="4" key="2">
    <citation type="submission" date="2015-01" db="EMBL/GenBank/DDBJ databases">
        <title>Evolutionary Origins and Diversification of the Mycorrhizal Mutualists.</title>
        <authorList>
            <consortium name="DOE Joint Genome Institute"/>
            <consortium name="Mycorrhizal Genomics Consortium"/>
            <person name="Kohler A."/>
            <person name="Kuo A."/>
            <person name="Nagy L.G."/>
            <person name="Floudas D."/>
            <person name="Copeland A."/>
            <person name="Barry K.W."/>
            <person name="Cichocki N."/>
            <person name="Veneault-Fourrey C."/>
            <person name="LaButti K."/>
            <person name="Lindquist E.A."/>
            <person name="Lipzen A."/>
            <person name="Lundell T."/>
            <person name="Morin E."/>
            <person name="Murat C."/>
            <person name="Riley R."/>
            <person name="Ohm R."/>
            <person name="Sun H."/>
            <person name="Tunlid A."/>
            <person name="Henrissat B."/>
            <person name="Grigoriev I.V."/>
            <person name="Hibbett D.S."/>
            <person name="Martin F."/>
        </authorList>
    </citation>
    <scope>NUCLEOTIDE SEQUENCE [LARGE SCALE GENOMIC DNA]</scope>
    <source>
        <strain evidence="4">F 1598</strain>
    </source>
</reference>
<keyword evidence="4" id="KW-1185">Reference proteome</keyword>
<dbReference type="HOGENOM" id="CLU_075375_1_0_1"/>
<evidence type="ECO:0000313" key="3">
    <source>
        <dbReference type="EMBL" id="KIM85125.1"/>
    </source>
</evidence>
<dbReference type="STRING" id="765440.A0A0C3FM57"/>
<dbReference type="GO" id="GO:0005737">
    <property type="term" value="C:cytoplasm"/>
    <property type="evidence" value="ECO:0007669"/>
    <property type="project" value="TreeGrafter"/>
</dbReference>
<dbReference type="InterPro" id="IPR006993">
    <property type="entry name" value="Glut_rich_SH3-bd"/>
</dbReference>
<organism evidence="3 4">
    <name type="scientific">Piloderma croceum (strain F 1598)</name>
    <dbReference type="NCBI Taxonomy" id="765440"/>
    <lineage>
        <taxon>Eukaryota</taxon>
        <taxon>Fungi</taxon>
        <taxon>Dikarya</taxon>
        <taxon>Basidiomycota</taxon>
        <taxon>Agaricomycotina</taxon>
        <taxon>Agaricomycetes</taxon>
        <taxon>Agaricomycetidae</taxon>
        <taxon>Atheliales</taxon>
        <taxon>Atheliaceae</taxon>
        <taxon>Piloderma</taxon>
    </lineage>
</organism>
<dbReference type="Proteomes" id="UP000054166">
    <property type="component" value="Unassembled WGS sequence"/>
</dbReference>
<dbReference type="OrthoDB" id="9932926at2759"/>
<dbReference type="SUPFAM" id="SSF52833">
    <property type="entry name" value="Thioredoxin-like"/>
    <property type="match status" value="1"/>
</dbReference>
<evidence type="ECO:0000313" key="4">
    <source>
        <dbReference type="Proteomes" id="UP000054166"/>
    </source>
</evidence>
<accession>A0A0C3FM57</accession>
<sequence length="250" mass="27230">MPSPPIQVFLTTIASQPALRQRQEYILRILHVKQIPFTTYDLASDEAAKKLWKRKAPADKQQLPGLLIGGRFPGPFEAFEEAVEYDELATYLRLNESYDSAVEDERPLLPQVPVGVPGAASPAQMTPEHHRPVTFPPSASDSPSRGKPANRREGEFDVSTELEGFGLQGVKVTQDDLAALVEELGLGGDEADELVKGLRGPEKKKEAINPKAEMIAELSAKVKPAVKATSAEVVEPEESKKPGNTANDKN</sequence>
<feature type="compositionally biased region" description="Low complexity" evidence="2">
    <location>
        <begin position="110"/>
        <end position="124"/>
    </location>
</feature>
<name>A0A0C3FM57_PILCF</name>
<dbReference type="InParanoid" id="A0A0C3FM57"/>
<evidence type="ECO:0000256" key="1">
    <source>
        <dbReference type="ARBA" id="ARBA00007764"/>
    </source>
</evidence>
<dbReference type="Gene3D" id="3.40.30.10">
    <property type="entry name" value="Glutaredoxin"/>
    <property type="match status" value="1"/>
</dbReference>
<reference evidence="3 4" key="1">
    <citation type="submission" date="2014-04" db="EMBL/GenBank/DDBJ databases">
        <authorList>
            <consortium name="DOE Joint Genome Institute"/>
            <person name="Kuo A."/>
            <person name="Tarkka M."/>
            <person name="Buscot F."/>
            <person name="Kohler A."/>
            <person name="Nagy L.G."/>
            <person name="Floudas D."/>
            <person name="Copeland A."/>
            <person name="Barry K.W."/>
            <person name="Cichocki N."/>
            <person name="Veneault-Fourrey C."/>
            <person name="LaButti K."/>
            <person name="Lindquist E.A."/>
            <person name="Lipzen A."/>
            <person name="Lundell T."/>
            <person name="Morin E."/>
            <person name="Murat C."/>
            <person name="Sun H."/>
            <person name="Tunlid A."/>
            <person name="Henrissat B."/>
            <person name="Grigoriev I.V."/>
            <person name="Hibbett D.S."/>
            <person name="Martin F."/>
            <person name="Nordberg H.P."/>
            <person name="Cantor M.N."/>
            <person name="Hua S.X."/>
        </authorList>
    </citation>
    <scope>NUCLEOTIDE SEQUENCE [LARGE SCALE GENOMIC DNA]</scope>
    <source>
        <strain evidence="3 4">F 1598</strain>
    </source>
</reference>
<evidence type="ECO:0000256" key="2">
    <source>
        <dbReference type="SAM" id="MobiDB-lite"/>
    </source>
</evidence>
<dbReference type="AlphaFoldDB" id="A0A0C3FM57"/>
<feature type="region of interest" description="Disordered" evidence="2">
    <location>
        <begin position="110"/>
        <end position="154"/>
    </location>
</feature>
<gene>
    <name evidence="3" type="ORF">PILCRDRAFT_817106</name>
</gene>
<dbReference type="PANTHER" id="PTHR12232:SF0">
    <property type="entry name" value="THIOREDOXIN DOMAIN-CONTAINING PROTEIN"/>
    <property type="match status" value="1"/>
</dbReference>
<dbReference type="InterPro" id="IPR051033">
    <property type="entry name" value="SH3BGR"/>
</dbReference>
<feature type="region of interest" description="Disordered" evidence="2">
    <location>
        <begin position="227"/>
        <end position="250"/>
    </location>
</feature>
<proteinExistence type="inferred from homology"/>